<dbReference type="RefSeq" id="WP_382342944.1">
    <property type="nucleotide sequence ID" value="NZ_JBHSAB010000019.1"/>
</dbReference>
<organism evidence="2 3">
    <name type="scientific">Legionella dresdenensis</name>
    <dbReference type="NCBI Taxonomy" id="450200"/>
    <lineage>
        <taxon>Bacteria</taxon>
        <taxon>Pseudomonadati</taxon>
        <taxon>Pseudomonadota</taxon>
        <taxon>Gammaproteobacteria</taxon>
        <taxon>Legionellales</taxon>
        <taxon>Legionellaceae</taxon>
        <taxon>Legionella</taxon>
    </lineage>
</organism>
<proteinExistence type="predicted"/>
<sequence length="508" mass="58504">MPYYIATVSAKWLKENTVIYSFDADSTNKKAFSEQEMTKANLLHNDDEEINAGPLLKQVQAFSTESKYCAAEPFPIAYQTFEKENLFYLQLRFDHPFSMRLSAYGDNKQYFKTPLQLKRGDNNHLEQVDIEGQEAVTLKLLTIQSLSGNGVFTLAQGAFFNNRIQVNNFKKQFNNLIAYFNSQIFKGYKIHICISEVGQKKFSVEREELQCKYENYRAVYERIMAKQQEIESLPPAMQVTKLQKLLNSLRIPELNRVELQPNQSLDEIRHTIENYSKIFLDLLVKYEDISLDTQTYEFASPSQKHSLAVDNSRWHIIVFPPGIGMSLIENTFEQTLSYSRKLIEQAEQEEIIPPVLPMPEPIYGIFSREIQMAAEFKNQIQIQVEKKEDEYLIHFSGNVLVSAIEEYLPKTNKAIQNYNPNELLPPPAEQEGYLSKIVGFFKKQNELPPPPAEQESYLSKIGVFFKKQNELPPPPAEQESYPSKIGGLFKKQNEGSPSERTPLLGNGR</sequence>
<evidence type="ECO:0000313" key="3">
    <source>
        <dbReference type="Proteomes" id="UP001595758"/>
    </source>
</evidence>
<protein>
    <recommendedName>
        <fullName evidence="4">Dot/Icm T4SS effector</fullName>
    </recommendedName>
</protein>
<feature type="region of interest" description="Disordered" evidence="1">
    <location>
        <begin position="468"/>
        <end position="508"/>
    </location>
</feature>
<dbReference type="EMBL" id="JBHSAB010000019">
    <property type="protein sequence ID" value="MFC3909071.1"/>
    <property type="molecule type" value="Genomic_DNA"/>
</dbReference>
<comment type="caution">
    <text evidence="2">The sequence shown here is derived from an EMBL/GenBank/DDBJ whole genome shotgun (WGS) entry which is preliminary data.</text>
</comment>
<evidence type="ECO:0008006" key="4">
    <source>
        <dbReference type="Google" id="ProtNLM"/>
    </source>
</evidence>
<reference evidence="3" key="1">
    <citation type="journal article" date="2019" name="Int. J. Syst. Evol. Microbiol.">
        <title>The Global Catalogue of Microorganisms (GCM) 10K type strain sequencing project: providing services to taxonomists for standard genome sequencing and annotation.</title>
        <authorList>
            <consortium name="The Broad Institute Genomics Platform"/>
            <consortium name="The Broad Institute Genome Sequencing Center for Infectious Disease"/>
            <person name="Wu L."/>
            <person name="Ma J."/>
        </authorList>
    </citation>
    <scope>NUCLEOTIDE SEQUENCE [LARGE SCALE GENOMIC DNA]</scope>
    <source>
        <strain evidence="3">CCUG 59858</strain>
    </source>
</reference>
<evidence type="ECO:0000313" key="2">
    <source>
        <dbReference type="EMBL" id="MFC3909071.1"/>
    </source>
</evidence>
<accession>A0ABV8CFY9</accession>
<name>A0ABV8CFY9_9GAMM</name>
<evidence type="ECO:0000256" key="1">
    <source>
        <dbReference type="SAM" id="MobiDB-lite"/>
    </source>
</evidence>
<keyword evidence="3" id="KW-1185">Reference proteome</keyword>
<gene>
    <name evidence="2" type="ORF">ACFORL_08290</name>
</gene>
<dbReference type="Proteomes" id="UP001595758">
    <property type="component" value="Unassembled WGS sequence"/>
</dbReference>